<keyword evidence="4" id="KW-1185">Reference proteome</keyword>
<reference evidence="3" key="1">
    <citation type="submission" date="2023-06" db="EMBL/GenBank/DDBJ databases">
        <title>Multi-omics analyses reveal the molecular pathogenesis toolkit of Lasiodiplodia hormozganensis, a cross-kingdom pathogen.</title>
        <authorList>
            <person name="Felix C."/>
            <person name="Meneses R."/>
            <person name="Goncalves M.F.M."/>
            <person name="Tilleman L."/>
            <person name="Duarte A.S."/>
            <person name="Jorrin-Novo J.V."/>
            <person name="Van De Peer Y."/>
            <person name="Deforce D."/>
            <person name="Van Nieuwerburgh F."/>
            <person name="Esteves A.C."/>
            <person name="Alves A."/>
        </authorList>
    </citation>
    <scope>NUCLEOTIDE SEQUENCE</scope>
    <source>
        <strain evidence="3">CBS 339.90</strain>
    </source>
</reference>
<dbReference type="EMBL" id="JAUJDW010000091">
    <property type="protein sequence ID" value="KAK0640055.1"/>
    <property type="molecule type" value="Genomic_DNA"/>
</dbReference>
<protein>
    <submittedName>
        <fullName evidence="3">Protein flp</fullName>
    </submittedName>
</protein>
<feature type="domain" description="Beta-lactamase-related" evidence="2">
    <location>
        <begin position="2"/>
        <end position="339"/>
    </location>
</feature>
<name>A0AA40CIW3_9PEZI</name>
<evidence type="ECO:0000313" key="4">
    <source>
        <dbReference type="Proteomes" id="UP001175001"/>
    </source>
</evidence>
<dbReference type="SUPFAM" id="SSF56601">
    <property type="entry name" value="beta-lactamase/transpeptidase-like"/>
    <property type="match status" value="1"/>
</dbReference>
<dbReference type="PANTHER" id="PTHR46825:SF14">
    <property type="entry name" value="BETA-LACTAMASE-RELATED DOMAIN-CONTAINING PROTEIN"/>
    <property type="match status" value="1"/>
</dbReference>
<proteinExistence type="inferred from homology"/>
<sequence length="504" mass="56759">MYILASVTKGFTAAALGILVDEGKLQWDDLVSKHVPEFNPTGNPQIAKEADFYDLLRHTSGISHPVASWFGPHGTILLKEDDFFDMVNSVPTTSLEDDEQYLNNYWIYGSASYGVAAKAVERLSGMRYSDFLQERIFGPLGMHRTAVTSAQVDGDSNIAFPYTKLQNGEWAKLHNEWTNENNTSIMGSIGLRSSVNDLLIWSAACMSEERGDTAETRPELIRHLSNNPLRQMSAIRTGLWTRPPLDNFGNESGYCMGWLRAVMPTSQVGWGSFNDKTTYDEEQTILKYLIGTESPKKLMLKHHGINAGSSACIFNFPETCSAVVVLCNGLTAGDAADFAAQVLIQELFELKPHVDLMPRVRLEVERCSSWFYNSLMADWLEHRELVGPEKPRDVLGDYQGLGITISVRMDASSERLSAIFNGREDYPFPMEYYAPDTYSFMPTTKDEYMRGAWIDWDSYEVALLRFQRGGPHETVNSLVWCWDAAFKSTCFWKVSVPNIAKLNI</sequence>
<evidence type="ECO:0000256" key="1">
    <source>
        <dbReference type="ARBA" id="ARBA00038215"/>
    </source>
</evidence>
<comment type="caution">
    <text evidence="3">The sequence shown here is derived from an EMBL/GenBank/DDBJ whole genome shotgun (WGS) entry which is preliminary data.</text>
</comment>
<dbReference type="InterPro" id="IPR012338">
    <property type="entry name" value="Beta-lactam/transpept-like"/>
</dbReference>
<evidence type="ECO:0000259" key="2">
    <source>
        <dbReference type="Pfam" id="PF00144"/>
    </source>
</evidence>
<evidence type="ECO:0000313" key="3">
    <source>
        <dbReference type="EMBL" id="KAK0640055.1"/>
    </source>
</evidence>
<dbReference type="Gene3D" id="3.40.710.10">
    <property type="entry name" value="DD-peptidase/beta-lactamase superfamily"/>
    <property type="match status" value="1"/>
</dbReference>
<dbReference type="Proteomes" id="UP001175001">
    <property type="component" value="Unassembled WGS sequence"/>
</dbReference>
<dbReference type="InterPro" id="IPR050491">
    <property type="entry name" value="AmpC-like"/>
</dbReference>
<organism evidence="3 4">
    <name type="scientific">Lasiodiplodia hormozganensis</name>
    <dbReference type="NCBI Taxonomy" id="869390"/>
    <lineage>
        <taxon>Eukaryota</taxon>
        <taxon>Fungi</taxon>
        <taxon>Dikarya</taxon>
        <taxon>Ascomycota</taxon>
        <taxon>Pezizomycotina</taxon>
        <taxon>Dothideomycetes</taxon>
        <taxon>Dothideomycetes incertae sedis</taxon>
        <taxon>Botryosphaeriales</taxon>
        <taxon>Botryosphaeriaceae</taxon>
        <taxon>Lasiodiplodia</taxon>
    </lineage>
</organism>
<dbReference type="AlphaFoldDB" id="A0AA40CIW3"/>
<gene>
    <name evidence="3" type="primary">flp_0</name>
    <name evidence="3" type="ORF">DIS24_g9767</name>
</gene>
<dbReference type="InterPro" id="IPR001466">
    <property type="entry name" value="Beta-lactam-related"/>
</dbReference>
<accession>A0AA40CIW3</accession>
<dbReference type="Pfam" id="PF00144">
    <property type="entry name" value="Beta-lactamase"/>
    <property type="match status" value="1"/>
</dbReference>
<comment type="similarity">
    <text evidence="1">Belongs to the peptidase S12 family.</text>
</comment>
<dbReference type="PANTHER" id="PTHR46825">
    <property type="entry name" value="D-ALANYL-D-ALANINE-CARBOXYPEPTIDASE/ENDOPEPTIDASE AMPH"/>
    <property type="match status" value="1"/>
</dbReference>